<evidence type="ECO:0000256" key="4">
    <source>
        <dbReference type="PROSITE-ProRule" id="PRU00502"/>
    </source>
</evidence>
<evidence type="ECO:0000256" key="5">
    <source>
        <dbReference type="SAM" id="Coils"/>
    </source>
</evidence>
<feature type="region of interest" description="Disordered" evidence="6">
    <location>
        <begin position="38"/>
        <end position="70"/>
    </location>
</feature>
<accession>A0ABR0JYJ7</accession>
<dbReference type="CDD" id="cd12717">
    <property type="entry name" value="RRM_ETP1"/>
    <property type="match status" value="1"/>
</dbReference>
<dbReference type="SMART" id="SM00184">
    <property type="entry name" value="RING"/>
    <property type="match status" value="1"/>
</dbReference>
<feature type="domain" description="RING-type" evidence="7">
    <location>
        <begin position="304"/>
        <end position="343"/>
    </location>
</feature>
<evidence type="ECO:0000259" key="8">
    <source>
        <dbReference type="PROSITE" id="PS50271"/>
    </source>
</evidence>
<dbReference type="EMBL" id="JAVRRG010000169">
    <property type="protein sequence ID" value="KAK5079829.1"/>
    <property type="molecule type" value="Genomic_DNA"/>
</dbReference>
<protein>
    <submittedName>
        <fullName evidence="9">Uncharacterized protein</fullName>
    </submittedName>
</protein>
<dbReference type="PROSITE" id="PS50089">
    <property type="entry name" value="ZF_RING_2"/>
    <property type="match status" value="1"/>
</dbReference>
<keyword evidence="10" id="KW-1185">Reference proteome</keyword>
<dbReference type="CDD" id="cd16457">
    <property type="entry name" value="RING-H2_BRAP2"/>
    <property type="match status" value="1"/>
</dbReference>
<organism evidence="9 10">
    <name type="scientific">Lithohypha guttulata</name>
    <dbReference type="NCBI Taxonomy" id="1690604"/>
    <lineage>
        <taxon>Eukaryota</taxon>
        <taxon>Fungi</taxon>
        <taxon>Dikarya</taxon>
        <taxon>Ascomycota</taxon>
        <taxon>Pezizomycotina</taxon>
        <taxon>Eurotiomycetes</taxon>
        <taxon>Chaetothyriomycetidae</taxon>
        <taxon>Chaetothyriales</taxon>
        <taxon>Trichomeriaceae</taxon>
        <taxon>Lithohypha</taxon>
    </lineage>
</organism>
<evidence type="ECO:0000259" key="7">
    <source>
        <dbReference type="PROSITE" id="PS50089"/>
    </source>
</evidence>
<dbReference type="PANTHER" id="PTHR24007:SF7">
    <property type="entry name" value="BRCA1-ASSOCIATED PROTEIN"/>
    <property type="match status" value="1"/>
</dbReference>
<evidence type="ECO:0000313" key="10">
    <source>
        <dbReference type="Proteomes" id="UP001345013"/>
    </source>
</evidence>
<dbReference type="InterPro" id="IPR047243">
    <property type="entry name" value="RING-H2_BRAP2"/>
</dbReference>
<proteinExistence type="predicted"/>
<dbReference type="Gene3D" id="3.30.40.10">
    <property type="entry name" value="Zinc/RING finger domain, C3HC4 (zinc finger)"/>
    <property type="match status" value="2"/>
</dbReference>
<dbReference type="PANTHER" id="PTHR24007">
    <property type="entry name" value="BRCA1-ASSOCIATED PROTEIN"/>
    <property type="match status" value="1"/>
</dbReference>
<feature type="compositionally biased region" description="Basic residues" evidence="6">
    <location>
        <begin position="862"/>
        <end position="874"/>
    </location>
</feature>
<evidence type="ECO:0000256" key="6">
    <source>
        <dbReference type="SAM" id="MobiDB-lite"/>
    </source>
</evidence>
<feature type="compositionally biased region" description="Acidic residues" evidence="6">
    <location>
        <begin position="841"/>
        <end position="851"/>
    </location>
</feature>
<dbReference type="InterPro" id="IPR011422">
    <property type="entry name" value="BRAP2/ETP1_RRM"/>
</dbReference>
<keyword evidence="2 4" id="KW-0863">Zinc-finger</keyword>
<dbReference type="SUPFAM" id="SSF57850">
    <property type="entry name" value="RING/U-box"/>
    <property type="match status" value="2"/>
</dbReference>
<gene>
    <name evidence="9" type="ORF">LTR24_008889</name>
</gene>
<comment type="caution">
    <text evidence="9">The sequence shown here is derived from an EMBL/GenBank/DDBJ whole genome shotgun (WGS) entry which is preliminary data.</text>
</comment>
<dbReference type="InterPro" id="IPR001841">
    <property type="entry name" value="Znf_RING"/>
</dbReference>
<feature type="compositionally biased region" description="Basic and acidic residues" evidence="6">
    <location>
        <begin position="40"/>
        <end position="50"/>
    </location>
</feature>
<feature type="region of interest" description="Disordered" evidence="6">
    <location>
        <begin position="839"/>
        <end position="874"/>
    </location>
</feature>
<reference evidence="9 10" key="1">
    <citation type="submission" date="2023-08" db="EMBL/GenBank/DDBJ databases">
        <title>Black Yeasts Isolated from many extreme environments.</title>
        <authorList>
            <person name="Coleine C."/>
            <person name="Stajich J.E."/>
            <person name="Selbmann L."/>
        </authorList>
    </citation>
    <scope>NUCLEOTIDE SEQUENCE [LARGE SCALE GENOMIC DNA]</scope>
    <source>
        <strain evidence="9 10">CCFEE 5885</strain>
    </source>
</reference>
<evidence type="ECO:0000256" key="1">
    <source>
        <dbReference type="ARBA" id="ARBA00022723"/>
    </source>
</evidence>
<keyword evidence="5" id="KW-0175">Coiled coil</keyword>
<dbReference type="InterPro" id="IPR013083">
    <property type="entry name" value="Znf_RING/FYVE/PHD"/>
</dbReference>
<evidence type="ECO:0000313" key="9">
    <source>
        <dbReference type="EMBL" id="KAK5079829.1"/>
    </source>
</evidence>
<dbReference type="InterPro" id="IPR001607">
    <property type="entry name" value="Znf_UBP"/>
</dbReference>
<sequence>MPEYFYHIGIELFDHRSSSPVDLSRAFQALNPFVSQQPRAARDHKFDSMRSSHSSRPSLSTRSPMRTVPSSLDDKRIDHVIVDAVDGDDITPGIGTSLASARTRAAFAITEESDAGELGIVHLYRDADETPGLYQNTDRIPSTHLWDGSATARARSTGSQHTKPPKHEDCTILSILAVPSYMTPKDFLAYVGKDTRNAVSHFRMIRTSRLNRYMVLIKFKDGRFARQWQHDWNGKVFNSMEPETCHVVFVKSVEVLHNQDLQSERDVSDQASVSGSALGSRSALASLNKPAPPPTPALVELPTCPVCLERMDESTGLLTVLCQHVFHCSCLEKWSGGGCPVCRYCHDDFSTATSRPNTKKKYDAMRGEFEIQDEDDLECGECRITQSLWQCLICGYVGCGRYAGKHAYHHYERTGHTFSLDLESQRVWDYDRDCYVHRIIANGSTTNGEKLVELPGRRSQGQVTALQDDDQDLDIAKRENLAFEYTQLLTSQLESQRIYFEEVVARAVDKATDASKRAEKAVDEANSAVSRLDEILADSSALKERYEQLMKTATRYEAKSQKLEEQKKELEKEHQDTKALLDSIYTSSKANAEKATADRNKIFKQQAEKIQKLEEDNATKAFYLESLQEEVGSLRAQLAGQDQLQQLVNSGQLTKEELEGATISMGPAPSGSIKPTSVSRSRKLRHINQPQPLPMPRKDPTDDEIRQSIANTKTIGTVGSLLMSKIGKPTFVYTSHATEGDIIRTMTAKGIVVKNRQGDFELKGKVRPEDIVEGLQKENLITINPEMTIGEMVAESHETALMLTHCFGLNKGYELAKGKDEIDVARVLIDGGVWQKKEEEGLYDSDATDENGENKADGGGKAQKKNKKKNKKKK</sequence>
<dbReference type="Pfam" id="PF13639">
    <property type="entry name" value="zf-RING_2"/>
    <property type="match status" value="1"/>
</dbReference>
<feature type="coiled-coil region" evidence="5">
    <location>
        <begin position="508"/>
        <end position="583"/>
    </location>
</feature>
<keyword evidence="1" id="KW-0479">Metal-binding</keyword>
<dbReference type="Proteomes" id="UP001345013">
    <property type="component" value="Unassembled WGS sequence"/>
</dbReference>
<feature type="domain" description="UBP-type" evidence="8">
    <location>
        <begin position="337"/>
        <end position="456"/>
    </location>
</feature>
<feature type="region of interest" description="Disordered" evidence="6">
    <location>
        <begin position="661"/>
        <end position="682"/>
    </location>
</feature>
<keyword evidence="3" id="KW-0862">Zinc</keyword>
<evidence type="ECO:0000256" key="3">
    <source>
        <dbReference type="ARBA" id="ARBA00022833"/>
    </source>
</evidence>
<dbReference type="SMART" id="SM00290">
    <property type="entry name" value="ZnF_UBP"/>
    <property type="match status" value="1"/>
</dbReference>
<evidence type="ECO:0000256" key="2">
    <source>
        <dbReference type="ARBA" id="ARBA00022771"/>
    </source>
</evidence>
<name>A0ABR0JYJ7_9EURO</name>
<dbReference type="PROSITE" id="PS50271">
    <property type="entry name" value="ZF_UBP"/>
    <property type="match status" value="1"/>
</dbReference>
<dbReference type="InterPro" id="IPR034931">
    <property type="entry name" value="ETP1_RRM"/>
</dbReference>
<dbReference type="Pfam" id="PF02148">
    <property type="entry name" value="zf-UBP"/>
    <property type="match status" value="1"/>
</dbReference>
<feature type="compositionally biased region" description="Low complexity" evidence="6">
    <location>
        <begin position="51"/>
        <end position="67"/>
    </location>
</feature>
<dbReference type="Pfam" id="PF07576">
    <property type="entry name" value="BRAP2"/>
    <property type="match status" value="1"/>
</dbReference>